<keyword evidence="10 13" id="KW-0472">Membrane</keyword>
<evidence type="ECO:0000256" key="11">
    <source>
        <dbReference type="ARBA" id="ARBA00038341"/>
    </source>
</evidence>
<feature type="domain" description="Cation/H+ exchanger transmembrane" evidence="14">
    <location>
        <begin position="60"/>
        <end position="436"/>
    </location>
</feature>
<dbReference type="Gene3D" id="3.40.50.12370">
    <property type="match status" value="1"/>
</dbReference>
<dbReference type="Gene3D" id="1.20.1530.20">
    <property type="match status" value="1"/>
</dbReference>
<comment type="similarity">
    <text evidence="11">Belongs to the monovalent cation:proton antiporter 2 (CPA2) transporter (TC 2.A.37) family. CHX (TC 2.A.37.4) subfamily.</text>
</comment>
<feature type="domain" description="Cation/H(+) antiporter central" evidence="15">
    <location>
        <begin position="492"/>
        <end position="633"/>
    </location>
</feature>
<evidence type="ECO:0000256" key="7">
    <source>
        <dbReference type="ARBA" id="ARBA00022958"/>
    </source>
</evidence>
<feature type="region of interest" description="Disordered" evidence="12">
    <location>
        <begin position="814"/>
        <end position="837"/>
    </location>
</feature>
<feature type="transmembrane region" description="Helical" evidence="13">
    <location>
        <begin position="107"/>
        <end position="128"/>
    </location>
</feature>
<keyword evidence="4" id="KW-0813">Transport</keyword>
<dbReference type="GO" id="GO:1902600">
    <property type="term" value="P:proton transmembrane transport"/>
    <property type="evidence" value="ECO:0007669"/>
    <property type="project" value="InterPro"/>
</dbReference>
<evidence type="ECO:0000256" key="8">
    <source>
        <dbReference type="ARBA" id="ARBA00022989"/>
    </source>
</evidence>
<evidence type="ECO:0000256" key="9">
    <source>
        <dbReference type="ARBA" id="ARBA00023065"/>
    </source>
</evidence>
<evidence type="ECO:0000259" key="15">
    <source>
        <dbReference type="Pfam" id="PF23256"/>
    </source>
</evidence>
<comment type="function">
    <text evidence="1">May function as sodium-coupled metabolite transporter across the chloroplast envelope.</text>
</comment>
<dbReference type="PANTHER" id="PTHR32468:SF86">
    <property type="entry name" value="OS11G0123600 PROTEIN"/>
    <property type="match status" value="1"/>
</dbReference>
<evidence type="ECO:0000256" key="4">
    <source>
        <dbReference type="ARBA" id="ARBA00022448"/>
    </source>
</evidence>
<feature type="transmembrane region" description="Helical" evidence="13">
    <location>
        <begin position="276"/>
        <end position="296"/>
    </location>
</feature>
<feature type="transmembrane region" description="Helical" evidence="13">
    <location>
        <begin position="206"/>
        <end position="230"/>
    </location>
</feature>
<protein>
    <recommendedName>
        <fullName evidence="19">Cation/H+ exchanger domain-containing protein</fullName>
    </recommendedName>
</protein>
<name>A0AAV8RKN0_ENSVE</name>
<comment type="subcellular location">
    <subcellularLocation>
        <location evidence="3">Membrane</location>
        <topology evidence="3">Multi-pass membrane protein</topology>
    </subcellularLocation>
    <subcellularLocation>
        <location evidence="2">Plastid</location>
        <location evidence="2">Chloroplast envelope</location>
    </subcellularLocation>
</comment>
<sequence>MPQPWPEKTMDYHWRNASAMPVLCYPTTMTTNFGIWKGENPLDYTIPLFILQLLIIVTTSRVVAILLHPFGQPRYVSEILGGLVLGPTVLGQIPGFLRTLFPYRSLPILEVIAHVGIIYFVFIIGLEIDPTSLQRTGKYATFAAACMLFPFAVGAISGQLVHTYLAIETNKSSFLTFLGVALSITSFSVLARTLTDHKLINTNLGLTTLSTAMFVDSWAWILLSMAFSLSSGNLPAIMWTMASFMVFILWSVKVVKPTVLWVSRRKPKGEVVGEMSASVILVGVMVWALLADAIGINAVSGAFVYGLMIPYGPLGVALIERVDDFVEGLLLPLFFAICGLRSNLYSVSNVWAAVALALVALLSAAAKVAACLSVGYLYDMPLNDRFAMGLLMSTKGVIEMVILKIGRDTEVLSEQAYSILVVMSVVVTIAVGPLLKLATTSNRCQASYQRRTIMWPDPNSELRMLVCVHNTRNIPSMLGLLEASCPTKRSPVFVFALHLVELTGRASAMLVVHDTTGSASSSDPQQLHKVPLGRSRHMIQALESYAQRAAGVTIQPLTAVSSYSTMHVDVCGVAEENCVALIVLPFHKQPTVDGDMQVINPAIHSLNQSVLANAPCSVAILVDHGLSGPSRMAVAQHAVHHVAVLFFGGPDDREALALASRMAEHPAVSLTVFRFIPGDDLATRPSLRRYVSNNSDEVLTLEEDEEMEEQQDEAYITEFRLKHVSDETVMYTEKVSNNAEETVAVIRSMEGIHDLYVVGKGGGSSSPLTEGLTEWCECPELGPIGDMLASNDFNANSSVLVVQQGMQEEHEVAEGMVGESPRKPTENPSGGDGVVMR</sequence>
<feature type="transmembrane region" description="Helical" evidence="13">
    <location>
        <begin position="386"/>
        <end position="405"/>
    </location>
</feature>
<feature type="transmembrane region" description="Helical" evidence="13">
    <location>
        <begin position="350"/>
        <end position="374"/>
    </location>
</feature>
<evidence type="ECO:0000256" key="2">
    <source>
        <dbReference type="ARBA" id="ARBA00004119"/>
    </source>
</evidence>
<evidence type="ECO:0000256" key="10">
    <source>
        <dbReference type="ARBA" id="ARBA00023136"/>
    </source>
</evidence>
<dbReference type="GO" id="GO:0016020">
    <property type="term" value="C:membrane"/>
    <property type="evidence" value="ECO:0007669"/>
    <property type="project" value="UniProtKB-SubCell"/>
</dbReference>
<feature type="transmembrane region" description="Helical" evidence="13">
    <location>
        <begin position="326"/>
        <end position="344"/>
    </location>
</feature>
<reference evidence="17 18" key="1">
    <citation type="submission" date="2022-12" db="EMBL/GenBank/DDBJ databases">
        <title>Chromosome-scale assembly of the Ensete ventricosum genome.</title>
        <authorList>
            <person name="Dussert Y."/>
            <person name="Stocks J."/>
            <person name="Wendawek A."/>
            <person name="Woldeyes F."/>
            <person name="Nichols R.A."/>
            <person name="Borrell J.S."/>
        </authorList>
    </citation>
    <scope>NUCLEOTIDE SEQUENCE [LARGE SCALE GENOMIC DNA]</scope>
    <source>
        <strain evidence="18">cv. Maze</strain>
        <tissue evidence="17">Seeds</tissue>
    </source>
</reference>
<dbReference type="InterPro" id="IPR057290">
    <property type="entry name" value="CHX17_C"/>
</dbReference>
<dbReference type="Pfam" id="PF23256">
    <property type="entry name" value="CHX17_2nd"/>
    <property type="match status" value="1"/>
</dbReference>
<feature type="transmembrane region" description="Helical" evidence="13">
    <location>
        <begin position="140"/>
        <end position="162"/>
    </location>
</feature>
<evidence type="ECO:0000259" key="16">
    <source>
        <dbReference type="Pfam" id="PF23259"/>
    </source>
</evidence>
<keyword evidence="7" id="KW-0630">Potassium</keyword>
<proteinExistence type="inferred from homology"/>
<dbReference type="EMBL" id="JAQQAF010000002">
    <property type="protein sequence ID" value="KAJ8503849.1"/>
    <property type="molecule type" value="Genomic_DNA"/>
</dbReference>
<feature type="transmembrane region" description="Helical" evidence="13">
    <location>
        <begin position="46"/>
        <end position="67"/>
    </location>
</feature>
<evidence type="ECO:0000256" key="3">
    <source>
        <dbReference type="ARBA" id="ARBA00004141"/>
    </source>
</evidence>
<keyword evidence="6 13" id="KW-0812">Transmembrane</keyword>
<evidence type="ECO:0008006" key="19">
    <source>
        <dbReference type="Google" id="ProtNLM"/>
    </source>
</evidence>
<feature type="transmembrane region" description="Helical" evidence="13">
    <location>
        <begin position="236"/>
        <end position="255"/>
    </location>
</feature>
<organism evidence="17 18">
    <name type="scientific">Ensete ventricosum</name>
    <name type="common">Abyssinian banana</name>
    <name type="synonym">Musa ensete</name>
    <dbReference type="NCBI Taxonomy" id="4639"/>
    <lineage>
        <taxon>Eukaryota</taxon>
        <taxon>Viridiplantae</taxon>
        <taxon>Streptophyta</taxon>
        <taxon>Embryophyta</taxon>
        <taxon>Tracheophyta</taxon>
        <taxon>Spermatophyta</taxon>
        <taxon>Magnoliopsida</taxon>
        <taxon>Liliopsida</taxon>
        <taxon>Zingiberales</taxon>
        <taxon>Musaceae</taxon>
        <taxon>Ensete</taxon>
    </lineage>
</organism>
<evidence type="ECO:0000256" key="6">
    <source>
        <dbReference type="ARBA" id="ARBA00022692"/>
    </source>
</evidence>
<dbReference type="InterPro" id="IPR006153">
    <property type="entry name" value="Cation/H_exchanger_TM"/>
</dbReference>
<dbReference type="Pfam" id="PF00999">
    <property type="entry name" value="Na_H_Exchanger"/>
    <property type="match status" value="1"/>
</dbReference>
<evidence type="ECO:0000259" key="14">
    <source>
        <dbReference type="Pfam" id="PF00999"/>
    </source>
</evidence>
<keyword evidence="5" id="KW-0633">Potassium transport</keyword>
<dbReference type="GO" id="GO:0015297">
    <property type="term" value="F:antiporter activity"/>
    <property type="evidence" value="ECO:0007669"/>
    <property type="project" value="InterPro"/>
</dbReference>
<evidence type="ECO:0000313" key="18">
    <source>
        <dbReference type="Proteomes" id="UP001222027"/>
    </source>
</evidence>
<feature type="transmembrane region" description="Helical" evidence="13">
    <location>
        <begin position="417"/>
        <end position="435"/>
    </location>
</feature>
<evidence type="ECO:0000256" key="1">
    <source>
        <dbReference type="ARBA" id="ARBA00003198"/>
    </source>
</evidence>
<feature type="transmembrane region" description="Helical" evidence="13">
    <location>
        <begin position="174"/>
        <end position="194"/>
    </location>
</feature>
<comment type="caution">
    <text evidence="17">The sequence shown here is derived from an EMBL/GenBank/DDBJ whole genome shotgun (WGS) entry which is preliminary data.</text>
</comment>
<dbReference type="AlphaFoldDB" id="A0AAV8RKN0"/>
<dbReference type="GO" id="GO:0012505">
    <property type="term" value="C:endomembrane system"/>
    <property type="evidence" value="ECO:0007669"/>
    <property type="project" value="TreeGrafter"/>
</dbReference>
<keyword evidence="8 13" id="KW-1133">Transmembrane helix</keyword>
<dbReference type="GO" id="GO:0006885">
    <property type="term" value="P:regulation of pH"/>
    <property type="evidence" value="ECO:0007669"/>
    <property type="project" value="TreeGrafter"/>
</dbReference>
<feature type="transmembrane region" description="Helical" evidence="13">
    <location>
        <begin position="79"/>
        <end position="101"/>
    </location>
</feature>
<evidence type="ECO:0000256" key="12">
    <source>
        <dbReference type="SAM" id="MobiDB-lite"/>
    </source>
</evidence>
<dbReference type="InterPro" id="IPR057291">
    <property type="entry name" value="CHX17_2nd"/>
</dbReference>
<dbReference type="Proteomes" id="UP001222027">
    <property type="component" value="Unassembled WGS sequence"/>
</dbReference>
<dbReference type="InterPro" id="IPR038770">
    <property type="entry name" value="Na+/solute_symporter_sf"/>
</dbReference>
<keyword evidence="18" id="KW-1185">Reference proteome</keyword>
<keyword evidence="9" id="KW-0406">Ion transport</keyword>
<accession>A0AAV8RKN0</accession>
<evidence type="ECO:0000256" key="13">
    <source>
        <dbReference type="SAM" id="Phobius"/>
    </source>
</evidence>
<dbReference type="Pfam" id="PF23259">
    <property type="entry name" value="CHX17_C"/>
    <property type="match status" value="1"/>
</dbReference>
<dbReference type="GO" id="GO:0009941">
    <property type="term" value="C:chloroplast envelope"/>
    <property type="evidence" value="ECO:0007669"/>
    <property type="project" value="UniProtKB-SubCell"/>
</dbReference>
<dbReference type="GO" id="GO:0006813">
    <property type="term" value="P:potassium ion transport"/>
    <property type="evidence" value="ECO:0007669"/>
    <property type="project" value="UniProtKB-KW"/>
</dbReference>
<feature type="domain" description="Cation/H(+) antiporter C-terminal" evidence="16">
    <location>
        <begin position="642"/>
        <end position="804"/>
    </location>
</feature>
<evidence type="ECO:0000313" key="17">
    <source>
        <dbReference type="EMBL" id="KAJ8503849.1"/>
    </source>
</evidence>
<dbReference type="PANTHER" id="PTHR32468">
    <property type="entry name" value="CATION/H + ANTIPORTER"/>
    <property type="match status" value="1"/>
</dbReference>
<gene>
    <name evidence="17" type="ORF">OPV22_004735</name>
</gene>
<dbReference type="InterPro" id="IPR050794">
    <property type="entry name" value="CPA2_transporter"/>
</dbReference>
<evidence type="ECO:0000256" key="5">
    <source>
        <dbReference type="ARBA" id="ARBA00022538"/>
    </source>
</evidence>